<name>A0ABU9XGN4_9BACI</name>
<dbReference type="Proteomes" id="UP001444625">
    <property type="component" value="Unassembled WGS sequence"/>
</dbReference>
<proteinExistence type="predicted"/>
<gene>
    <name evidence="1" type="ORF">ABC228_09595</name>
</gene>
<dbReference type="EMBL" id="JBDIML010000003">
    <property type="protein sequence ID" value="MEN2767443.1"/>
    <property type="molecule type" value="Genomic_DNA"/>
</dbReference>
<evidence type="ECO:0000313" key="1">
    <source>
        <dbReference type="EMBL" id="MEN2767443.1"/>
    </source>
</evidence>
<comment type="caution">
    <text evidence="1">The sequence shown here is derived from an EMBL/GenBank/DDBJ whole genome shotgun (WGS) entry which is preliminary data.</text>
</comment>
<evidence type="ECO:0000313" key="2">
    <source>
        <dbReference type="Proteomes" id="UP001444625"/>
    </source>
</evidence>
<sequence>MKDKMALHETLELHEILNFKNLCLTKAATMKGLVGCDELKQILTTDVIEGKQHVQDLTKLLESRSVQL</sequence>
<organism evidence="1 2">
    <name type="scientific">Ornithinibacillus xuwenensis</name>
    <dbReference type="NCBI Taxonomy" id="3144668"/>
    <lineage>
        <taxon>Bacteria</taxon>
        <taxon>Bacillati</taxon>
        <taxon>Bacillota</taxon>
        <taxon>Bacilli</taxon>
        <taxon>Bacillales</taxon>
        <taxon>Bacillaceae</taxon>
        <taxon>Ornithinibacillus</taxon>
    </lineage>
</organism>
<reference evidence="1 2" key="1">
    <citation type="submission" date="2024-05" db="EMBL/GenBank/DDBJ databases">
        <authorList>
            <person name="Haq I."/>
            <person name="Ullah Z."/>
            <person name="Ahmad R."/>
            <person name="Li M."/>
            <person name="Tong Y."/>
        </authorList>
    </citation>
    <scope>NUCLEOTIDE SEQUENCE [LARGE SCALE GENOMIC DNA]</scope>
    <source>
        <strain evidence="1 2">16A2E</strain>
    </source>
</reference>
<dbReference type="RefSeq" id="WP_345824918.1">
    <property type="nucleotide sequence ID" value="NZ_JBDIML010000003.1"/>
</dbReference>
<evidence type="ECO:0008006" key="3">
    <source>
        <dbReference type="Google" id="ProtNLM"/>
    </source>
</evidence>
<keyword evidence="2" id="KW-1185">Reference proteome</keyword>
<protein>
    <recommendedName>
        <fullName evidence="3">Spore coat protein</fullName>
    </recommendedName>
</protein>
<accession>A0ABU9XGN4</accession>